<protein>
    <submittedName>
        <fullName evidence="1">Uncharacterized protein</fullName>
    </submittedName>
</protein>
<evidence type="ECO:0000313" key="1">
    <source>
        <dbReference type="EMBL" id="KRY52039.1"/>
    </source>
</evidence>
<comment type="caution">
    <text evidence="1">The sequence shown here is derived from an EMBL/GenBank/DDBJ whole genome shotgun (WGS) entry which is preliminary data.</text>
</comment>
<dbReference type="AlphaFoldDB" id="A0A0V1CS46"/>
<dbReference type="EMBL" id="JYDI01000112">
    <property type="protein sequence ID" value="KRY52039.1"/>
    <property type="molecule type" value="Genomic_DNA"/>
</dbReference>
<organism evidence="1 2">
    <name type="scientific">Trichinella britovi</name>
    <name type="common">Parasitic roundworm</name>
    <dbReference type="NCBI Taxonomy" id="45882"/>
    <lineage>
        <taxon>Eukaryota</taxon>
        <taxon>Metazoa</taxon>
        <taxon>Ecdysozoa</taxon>
        <taxon>Nematoda</taxon>
        <taxon>Enoplea</taxon>
        <taxon>Dorylaimia</taxon>
        <taxon>Trichinellida</taxon>
        <taxon>Trichinellidae</taxon>
        <taxon>Trichinella</taxon>
    </lineage>
</organism>
<dbReference type="OrthoDB" id="5915719at2759"/>
<proteinExistence type="predicted"/>
<name>A0A0V1CS46_TRIBR</name>
<evidence type="ECO:0000313" key="2">
    <source>
        <dbReference type="Proteomes" id="UP000054653"/>
    </source>
</evidence>
<reference evidence="1 2" key="1">
    <citation type="submission" date="2015-01" db="EMBL/GenBank/DDBJ databases">
        <title>Evolution of Trichinella species and genotypes.</title>
        <authorList>
            <person name="Korhonen P.K."/>
            <person name="Edoardo P."/>
            <person name="Giuseppe L.R."/>
            <person name="Gasser R.B."/>
        </authorList>
    </citation>
    <scope>NUCLEOTIDE SEQUENCE [LARGE SCALE GENOMIC DNA]</scope>
    <source>
        <strain evidence="1">ISS120</strain>
    </source>
</reference>
<dbReference type="Proteomes" id="UP000054653">
    <property type="component" value="Unassembled WGS sequence"/>
</dbReference>
<keyword evidence="2" id="KW-1185">Reference proteome</keyword>
<sequence>MRTMLKKHSNIFKSILKIHDCGMKCIFDQHYNVNNFVLLTRKFRRSIQQEIGGKPSTNFVDDAALKPDERVEFSNFHLIHALCPGMVETIDGILGSLSNSFSGQIMHGCSLFWSKVENCCHLYECIAYMIVVWNCPLKTSVHTQVHTRMSRGISGERIVEIRTVSDR</sequence>
<gene>
    <name evidence="1" type="ORF">T03_10675</name>
</gene>
<accession>A0A0V1CS46</accession>